<accession>A0A9X9N6T9</accession>
<protein>
    <submittedName>
        <fullName evidence="1">Uncharacterized protein</fullName>
    </submittedName>
</protein>
<proteinExistence type="predicted"/>
<evidence type="ECO:0000313" key="1">
    <source>
        <dbReference type="EMBL" id="UTG75531.1"/>
    </source>
</evidence>
<dbReference type="AlphaFoldDB" id="A0A9X9N6T9"/>
<reference evidence="1" key="1">
    <citation type="submission" date="2021-04" db="EMBL/GenBank/DDBJ databases">
        <title>Characterizing Neisseria spp. as novel respiratory pathobionts in bronchiectasis.</title>
        <authorList>
            <person name="Li L."/>
            <person name="Mac Aogain M."/>
            <person name="Xu T."/>
            <person name="Jaggi T.K."/>
            <person name="Chan L.Y."/>
            <person name="Keir H.R."/>
            <person name="Dicker A.J."/>
            <person name="Qu J."/>
            <person name="Liu Y."/>
            <person name="Chen H.S."/>
            <person name="Koh M.S."/>
            <person name="Ong T.H."/>
            <person name="Lim A.Y.H."/>
            <person name="Abisheganaden J."/>
            <person name="Low T.B."/>
            <person name="Oliver B.G."/>
            <person name="Tan N.S."/>
            <person name="Fang M."/>
            <person name="Chalmers J.D."/>
            <person name="Chotirmall S.H."/>
        </authorList>
    </citation>
    <scope>NUCLEOTIDE SEQUENCE</scope>
    <source>
        <strain evidence="1">CG0073</strain>
    </source>
</reference>
<gene>
    <name evidence="1" type="ORF">KCG53_10655</name>
</gene>
<dbReference type="EMBL" id="CP073118">
    <property type="protein sequence ID" value="UTG75531.1"/>
    <property type="molecule type" value="Genomic_DNA"/>
</dbReference>
<name>A0A9X9N6T9_NEISU</name>
<sequence>MDWPELAATIGYTFKGSAGNPLDLDLDGLLWWYDRAVWINEQISG</sequence>
<evidence type="ECO:0000313" key="2">
    <source>
        <dbReference type="Proteomes" id="UP001057336"/>
    </source>
</evidence>
<organism evidence="1 2">
    <name type="scientific">Neisseria subflava</name>
    <dbReference type="NCBI Taxonomy" id="28449"/>
    <lineage>
        <taxon>Bacteria</taxon>
        <taxon>Pseudomonadati</taxon>
        <taxon>Pseudomonadota</taxon>
        <taxon>Betaproteobacteria</taxon>
        <taxon>Neisseriales</taxon>
        <taxon>Neisseriaceae</taxon>
        <taxon>Neisseria</taxon>
    </lineage>
</organism>
<dbReference type="Proteomes" id="UP001057336">
    <property type="component" value="Chromosome"/>
</dbReference>